<dbReference type="EMBL" id="MT670421">
    <property type="protein sequence ID" value="QNO00719.1"/>
    <property type="molecule type" value="Genomic_DNA"/>
</dbReference>
<gene>
    <name evidence="1" type="ORF">phiPsa381_167</name>
</gene>
<reference evidence="1 2" key="1">
    <citation type="submission" date="2020-06" db="EMBL/GenBank/DDBJ databases">
        <title>Characterization of Pseudomonas phiPsa374-like phages.</title>
        <authorList>
            <person name="Warring S."/>
            <person name="Malone L.M."/>
            <person name="Easingwood R.A."/>
            <person name="Rigano L."/>
            <person name="Frampton R.A."/>
            <person name="Lopez Acedo E."/>
            <person name="Templeton M.D."/>
            <person name="Kleffmann T."/>
            <person name="Bostina M."/>
            <person name="Fineran P.C."/>
        </authorList>
    </citation>
    <scope>NUCLEOTIDE SEQUENCE [LARGE SCALE GENOMIC DNA]</scope>
</reference>
<accession>A0A7G9V363</accession>
<sequence>MLAYPCVLIGKESTEGLDTLQALKLNLLAIEPFVKAFDCPA</sequence>
<evidence type="ECO:0000313" key="2">
    <source>
        <dbReference type="Proteomes" id="UP000516217"/>
    </source>
</evidence>
<organism evidence="1 2">
    <name type="scientific">Pseudomonas phage phiPsa381</name>
    <dbReference type="NCBI Taxonomy" id="1460366"/>
    <lineage>
        <taxon>Viruses</taxon>
        <taxon>Duplodnaviria</taxon>
        <taxon>Heunggongvirae</taxon>
        <taxon>Uroviricota</taxon>
        <taxon>Caudoviricetes</taxon>
        <taxon>Vandenendeviridae</taxon>
        <taxon>Gorskivirinae</taxon>
        <taxon>Otagovirus</taxon>
        <taxon>Otagovirus psa381</taxon>
    </lineage>
</organism>
<keyword evidence="2" id="KW-1185">Reference proteome</keyword>
<dbReference type="Proteomes" id="UP000516217">
    <property type="component" value="Segment"/>
</dbReference>
<name>A0A7G9V363_9CAUD</name>
<evidence type="ECO:0000313" key="1">
    <source>
        <dbReference type="EMBL" id="QNO00719.1"/>
    </source>
</evidence>
<protein>
    <submittedName>
        <fullName evidence="1">Uncharacterized protein</fullName>
    </submittedName>
</protein>
<proteinExistence type="predicted"/>